<evidence type="ECO:0008006" key="4">
    <source>
        <dbReference type="Google" id="ProtNLM"/>
    </source>
</evidence>
<keyword evidence="1" id="KW-0472">Membrane</keyword>
<evidence type="ECO:0000313" key="2">
    <source>
        <dbReference type="EnsemblPlants" id="cds.novel_model_7484_5bd9a17a"/>
    </source>
</evidence>
<sequence>MAPVYWKSLWDWLNLFFELPCFGLGFLRPLLGGRALLGSWVSMVKKKKKSLVGSKERRLVRLKVKISWLL</sequence>
<dbReference type="Gramene" id="novel_model_7484_5bd9a17a">
    <property type="protein sequence ID" value="cds.novel_model_7484_5bd9a17a"/>
    <property type="gene ID" value="novel_gene_3989_5bd9a17a"/>
</dbReference>
<keyword evidence="1" id="KW-0812">Transmembrane</keyword>
<accession>A0A803RBP1</accession>
<evidence type="ECO:0000256" key="1">
    <source>
        <dbReference type="SAM" id="Phobius"/>
    </source>
</evidence>
<keyword evidence="3" id="KW-1185">Reference proteome</keyword>
<evidence type="ECO:0000313" key="3">
    <source>
        <dbReference type="Proteomes" id="UP000596661"/>
    </source>
</evidence>
<name>A0A803RBP1_CANSA</name>
<dbReference type="Proteomes" id="UP000596661">
    <property type="component" value="Unassembled WGS sequence"/>
</dbReference>
<feature type="transmembrane region" description="Helical" evidence="1">
    <location>
        <begin position="12"/>
        <end position="37"/>
    </location>
</feature>
<reference evidence="2" key="1">
    <citation type="submission" date="2021-03" db="UniProtKB">
        <authorList>
            <consortium name="EnsemblPlants"/>
        </authorList>
    </citation>
    <scope>IDENTIFICATION</scope>
</reference>
<gene>
    <name evidence="2" type="primary">LOC115700717</name>
</gene>
<protein>
    <recommendedName>
        <fullName evidence="4">Transmembrane protein</fullName>
    </recommendedName>
</protein>
<keyword evidence="1" id="KW-1133">Transmembrane helix</keyword>
<proteinExistence type="predicted"/>
<dbReference type="AlphaFoldDB" id="A0A803RBP1"/>
<dbReference type="EnsemblPlants" id="novel_model_7484_5bd9a17a">
    <property type="protein sequence ID" value="cds.novel_model_7484_5bd9a17a"/>
    <property type="gene ID" value="novel_gene_3989_5bd9a17a"/>
</dbReference>
<dbReference type="EMBL" id="UZAU01000839">
    <property type="status" value="NOT_ANNOTATED_CDS"/>
    <property type="molecule type" value="Genomic_DNA"/>
</dbReference>
<organism evidence="2 3">
    <name type="scientific">Cannabis sativa</name>
    <name type="common">Hemp</name>
    <name type="synonym">Marijuana</name>
    <dbReference type="NCBI Taxonomy" id="3483"/>
    <lineage>
        <taxon>Eukaryota</taxon>
        <taxon>Viridiplantae</taxon>
        <taxon>Streptophyta</taxon>
        <taxon>Embryophyta</taxon>
        <taxon>Tracheophyta</taxon>
        <taxon>Spermatophyta</taxon>
        <taxon>Magnoliopsida</taxon>
        <taxon>eudicotyledons</taxon>
        <taxon>Gunneridae</taxon>
        <taxon>Pentapetalae</taxon>
        <taxon>rosids</taxon>
        <taxon>fabids</taxon>
        <taxon>Rosales</taxon>
        <taxon>Cannabaceae</taxon>
        <taxon>Cannabis</taxon>
    </lineage>
</organism>